<keyword evidence="4" id="KW-0411">Iron-sulfur</keyword>
<organism evidence="6 7">
    <name type="scientific">Dokdonella soli</name>
    <dbReference type="NCBI Taxonomy" id="529810"/>
    <lineage>
        <taxon>Bacteria</taxon>
        <taxon>Pseudomonadati</taxon>
        <taxon>Pseudomonadota</taxon>
        <taxon>Gammaproteobacteria</taxon>
        <taxon>Lysobacterales</taxon>
        <taxon>Rhodanobacteraceae</taxon>
        <taxon>Dokdonella</taxon>
    </lineage>
</organism>
<dbReference type="InterPro" id="IPR042216">
    <property type="entry name" value="MitoNEET_CISD"/>
</dbReference>
<dbReference type="EMBL" id="BAAAEU010000024">
    <property type="protein sequence ID" value="GAA0719468.1"/>
    <property type="molecule type" value="Genomic_DNA"/>
</dbReference>
<dbReference type="InterPro" id="IPR010693">
    <property type="entry name" value="Divergent_4Fe-4S_mono-cluster"/>
</dbReference>
<keyword evidence="2" id="KW-0479">Metal-binding</keyword>
<dbReference type="InterPro" id="IPR052950">
    <property type="entry name" value="CISD"/>
</dbReference>
<reference evidence="6 7" key="1">
    <citation type="journal article" date="2019" name="Int. J. Syst. Evol. Microbiol.">
        <title>The Global Catalogue of Microorganisms (GCM) 10K type strain sequencing project: providing services to taxonomists for standard genome sequencing and annotation.</title>
        <authorList>
            <consortium name="The Broad Institute Genomics Platform"/>
            <consortium name="The Broad Institute Genome Sequencing Center for Infectious Disease"/>
            <person name="Wu L."/>
            <person name="Ma J."/>
        </authorList>
    </citation>
    <scope>NUCLEOTIDE SEQUENCE [LARGE SCALE GENOMIC DNA]</scope>
    <source>
        <strain evidence="6 7">JCM 15421</strain>
    </source>
</reference>
<keyword evidence="1" id="KW-0001">2Fe-2S</keyword>
<dbReference type="RefSeq" id="WP_343792203.1">
    <property type="nucleotide sequence ID" value="NZ_BAAAEU010000024.1"/>
</dbReference>
<gene>
    <name evidence="6" type="ORF">GCM10009105_27970</name>
</gene>
<sequence length="657" mass="70193">MTFNESTASSGVPSREQLIHTLYEAAELEHNLMCTYLYAAFSLKSGEAEGLTPDEAAAIARWRRAILDIAIGEMGHLVAVWNITSALGGVPRFGRGNFPLDPGYLPAGVVVKLAPFDASTLQHFVYLERPAGSNEPDGQGFEPERTFTRGMWAPRLTPMALDYETVGAFYAQLSVNLRRFADGVGEKAAFCGDPALQLSPSEVEMKGAARVICLKTALAAFDAIVAQGEGAPEGSTDSHFEKFVAIRTEYAHLLAANPSFAPAFPAARNPVLRRPPRPEGRVWIENEQASTTVDLANAAYGLMLRLIAYAYSVRGPHPEKALAVDIAIALMQTMALLGERAARLPAGPSNPECHAGVSFTALRDSAPFPEGSAARRFFVERLYELSAAAEALRVASPDSRVDAAARQLVALAARGEREFAYVEAAPVRETAAATPVETVVESSVVDGVEVVEGTHLTLDFEAKRCIHARFCVTGAPRVFLANVQGPWIHPDAMDVEALAAIAHACPSGAIRYKRKDGRPDETAPPVNLIAIREAGPYAVRADIRLDGNAAGYRATLCRCGASKNKPFCDGSHHDVGFAATGEPATGQADMLETRDGTLSVDPQIDGPLQVRGNLEITSGTGRVVARVQSARLCRCGASNTKPFCDGSHARIGFRSQG</sequence>
<evidence type="ECO:0000256" key="2">
    <source>
        <dbReference type="ARBA" id="ARBA00022723"/>
    </source>
</evidence>
<dbReference type="PANTHER" id="PTHR46491">
    <property type="entry name" value="CDGSH IRON SULFUR DOMAIN PROTEIN HOMOLOG"/>
    <property type="match status" value="1"/>
</dbReference>
<comment type="caution">
    <text evidence="6">The sequence shown here is derived from an EMBL/GenBank/DDBJ whole genome shotgun (WGS) entry which is preliminary data.</text>
</comment>
<dbReference type="InterPro" id="IPR012347">
    <property type="entry name" value="Ferritin-like"/>
</dbReference>
<name>A0ABN1IR73_9GAMM</name>
<keyword evidence="3" id="KW-0408">Iron</keyword>
<dbReference type="InterPro" id="IPR026820">
    <property type="entry name" value="VioB/RebD_dom"/>
</dbReference>
<dbReference type="InterPro" id="IPR018967">
    <property type="entry name" value="FeS-contain_CDGSH-typ"/>
</dbReference>
<evidence type="ECO:0000313" key="7">
    <source>
        <dbReference type="Proteomes" id="UP001501523"/>
    </source>
</evidence>
<evidence type="ECO:0000256" key="3">
    <source>
        <dbReference type="ARBA" id="ARBA00023004"/>
    </source>
</evidence>
<evidence type="ECO:0000259" key="5">
    <source>
        <dbReference type="SMART" id="SM00704"/>
    </source>
</evidence>
<dbReference type="Gene3D" id="1.20.1260.10">
    <property type="match status" value="1"/>
</dbReference>
<dbReference type="Pfam" id="PF12902">
    <property type="entry name" value="Ferritin-like"/>
    <property type="match status" value="1"/>
</dbReference>
<keyword evidence="7" id="KW-1185">Reference proteome</keyword>
<dbReference type="PANTHER" id="PTHR46491:SF3">
    <property type="entry name" value="CDGSH IRON-SULFUR DOMAIN-CONTAINING PROTEIN 3, MITOCHONDRIAL"/>
    <property type="match status" value="1"/>
</dbReference>
<dbReference type="SMART" id="SM00704">
    <property type="entry name" value="ZnF_CDGSH"/>
    <property type="match status" value="2"/>
</dbReference>
<protein>
    <recommendedName>
        <fullName evidence="5">Iron-binding zinc finger CDGSH type domain-containing protein</fullName>
    </recommendedName>
</protein>
<feature type="domain" description="Iron-binding zinc finger CDGSH type" evidence="5">
    <location>
        <begin position="534"/>
        <end position="578"/>
    </location>
</feature>
<feature type="domain" description="Iron-binding zinc finger CDGSH type" evidence="5">
    <location>
        <begin position="622"/>
        <end position="654"/>
    </location>
</feature>
<evidence type="ECO:0000256" key="4">
    <source>
        <dbReference type="ARBA" id="ARBA00023014"/>
    </source>
</evidence>
<dbReference type="Pfam" id="PF09360">
    <property type="entry name" value="zf-CDGSH"/>
    <property type="match status" value="2"/>
</dbReference>
<dbReference type="Gene3D" id="3.40.5.90">
    <property type="entry name" value="CDGSH iron-sulfur domain, mitoNEET-type"/>
    <property type="match status" value="2"/>
</dbReference>
<evidence type="ECO:0000313" key="6">
    <source>
        <dbReference type="EMBL" id="GAA0719468.1"/>
    </source>
</evidence>
<evidence type="ECO:0000256" key="1">
    <source>
        <dbReference type="ARBA" id="ARBA00022714"/>
    </source>
</evidence>
<dbReference type="Proteomes" id="UP001501523">
    <property type="component" value="Unassembled WGS sequence"/>
</dbReference>
<accession>A0ABN1IR73</accession>
<proteinExistence type="predicted"/>
<dbReference type="Pfam" id="PF06902">
    <property type="entry name" value="Fer4_19"/>
    <property type="match status" value="1"/>
</dbReference>